<dbReference type="Proteomes" id="UP001175261">
    <property type="component" value="Unassembled WGS sequence"/>
</dbReference>
<evidence type="ECO:0000313" key="3">
    <source>
        <dbReference type="Proteomes" id="UP001175261"/>
    </source>
</evidence>
<accession>A0AA39GKA4</accession>
<dbReference type="PANTHER" id="PTHR42791">
    <property type="entry name" value="GNAT FAMILY ACETYLTRANSFERASE"/>
    <property type="match status" value="1"/>
</dbReference>
<comment type="caution">
    <text evidence="2">The sequence shown here is derived from an EMBL/GenBank/DDBJ whole genome shotgun (WGS) entry which is preliminary data.</text>
</comment>
<protein>
    <recommendedName>
        <fullName evidence="1">N-acetyltransferase domain-containing protein</fullName>
    </recommendedName>
</protein>
<reference evidence="2" key="1">
    <citation type="submission" date="2022-10" db="EMBL/GenBank/DDBJ databases">
        <title>Determination and structural analysis of whole genome sequence of Sarocladium strictum F4-1.</title>
        <authorList>
            <person name="Hu L."/>
            <person name="Jiang Y."/>
        </authorList>
    </citation>
    <scope>NUCLEOTIDE SEQUENCE</scope>
    <source>
        <strain evidence="2">F4-1</strain>
    </source>
</reference>
<proteinExistence type="predicted"/>
<organism evidence="2 3">
    <name type="scientific">Sarocladium strictum</name>
    <name type="common">Black bundle disease fungus</name>
    <name type="synonym">Acremonium strictum</name>
    <dbReference type="NCBI Taxonomy" id="5046"/>
    <lineage>
        <taxon>Eukaryota</taxon>
        <taxon>Fungi</taxon>
        <taxon>Dikarya</taxon>
        <taxon>Ascomycota</taxon>
        <taxon>Pezizomycotina</taxon>
        <taxon>Sordariomycetes</taxon>
        <taxon>Hypocreomycetidae</taxon>
        <taxon>Hypocreales</taxon>
        <taxon>Sarocladiaceae</taxon>
        <taxon>Sarocladium</taxon>
    </lineage>
</organism>
<feature type="domain" description="N-acetyltransferase" evidence="1">
    <location>
        <begin position="137"/>
        <end position="176"/>
    </location>
</feature>
<dbReference type="Gene3D" id="3.40.630.30">
    <property type="match status" value="1"/>
</dbReference>
<dbReference type="PANTHER" id="PTHR42791:SF2">
    <property type="entry name" value="N-ACETYLTRANSFERASE DOMAIN-CONTAINING PROTEIN"/>
    <property type="match status" value="1"/>
</dbReference>
<gene>
    <name evidence="2" type="ORF">NLU13_4303</name>
</gene>
<evidence type="ECO:0000259" key="1">
    <source>
        <dbReference type="Pfam" id="PF00583"/>
    </source>
</evidence>
<dbReference type="SUPFAM" id="SSF55729">
    <property type="entry name" value="Acyl-CoA N-acyltransferases (Nat)"/>
    <property type="match status" value="1"/>
</dbReference>
<evidence type="ECO:0000313" key="2">
    <source>
        <dbReference type="EMBL" id="KAK0388059.1"/>
    </source>
</evidence>
<dbReference type="GO" id="GO:0016747">
    <property type="term" value="F:acyltransferase activity, transferring groups other than amino-acyl groups"/>
    <property type="evidence" value="ECO:0007669"/>
    <property type="project" value="InterPro"/>
</dbReference>
<dbReference type="InterPro" id="IPR052523">
    <property type="entry name" value="Trichothecene_AcTrans"/>
</dbReference>
<dbReference type="CDD" id="cd04301">
    <property type="entry name" value="NAT_SF"/>
    <property type="match status" value="1"/>
</dbReference>
<dbReference type="Pfam" id="PF00583">
    <property type="entry name" value="Acetyltransf_1"/>
    <property type="match status" value="1"/>
</dbReference>
<dbReference type="InterPro" id="IPR000182">
    <property type="entry name" value="GNAT_dom"/>
</dbReference>
<sequence length="238" mass="26242">MKIRPATNDDFDAIMAIATATSSTDSLWNMLMPRAAFKDAAFKEHISQLLKEYIDPNNKDWLVTVVELPDKDITPGAPHIASFAIWDMTSTSNSANKTAVESDSLPAPAGDSSNSRYLTRFITFNNAMAAGRSKSFKAFNKFMYLKAMATHPEYEGEGYAKALLRAGYEIARKNEAAVTVFAGPRGYVFFSGLGFADRGPLLMQSGGDEVNIKAMSFDPTNERRRSSVVESFMHYITS</sequence>
<dbReference type="InterPro" id="IPR016181">
    <property type="entry name" value="Acyl_CoA_acyltransferase"/>
</dbReference>
<dbReference type="AlphaFoldDB" id="A0AA39GKA4"/>
<dbReference type="EMBL" id="JAPDFR010000003">
    <property type="protein sequence ID" value="KAK0388059.1"/>
    <property type="molecule type" value="Genomic_DNA"/>
</dbReference>
<name>A0AA39GKA4_SARSR</name>
<keyword evidence="3" id="KW-1185">Reference proteome</keyword>